<sequence length="200" mass="20095">MGCRARASAPWSLANRVAAPAPSRCSSANGCAARGDLAASGGRLRPLVRPVGVTSRLSWWAGPGAGEAAVLVRPGTFQCPGLLLPSSRIIQTAGQLDFSVCQESGGFSPPPRLPLHPTNTCSHGLCYGLCSTQLNARSPALQVHLGVKATAVSTSSAASYLGASPAPCLTGSLCPPASSLAASVPLHLGCCCSPALLAPQ</sequence>
<gene>
    <name evidence="1" type="ORF">MRATA1EN22A_LOCUS14537</name>
</gene>
<accession>A0AC59Z6I0</accession>
<evidence type="ECO:0000313" key="1">
    <source>
        <dbReference type="EMBL" id="CAN0263207.1"/>
    </source>
</evidence>
<protein>
    <submittedName>
        <fullName evidence="1">Uncharacterized protein</fullName>
    </submittedName>
</protein>
<name>A0AC59Z6I0_RANTA</name>
<evidence type="ECO:0000313" key="2">
    <source>
        <dbReference type="Proteomes" id="UP001162501"/>
    </source>
</evidence>
<reference evidence="1" key="1">
    <citation type="submission" date="2023-05" db="EMBL/GenBank/DDBJ databases">
        <authorList>
            <consortium name="ELIXIR-Norway"/>
        </authorList>
    </citation>
    <scope>NUCLEOTIDE SEQUENCE</scope>
</reference>
<dbReference type="Proteomes" id="UP001162501">
    <property type="component" value="Chromosome 25"/>
</dbReference>
<organism evidence="1 2">
    <name type="scientific">Rangifer tarandus platyrhynchus</name>
    <name type="common">Svalbard reindeer</name>
    <dbReference type="NCBI Taxonomy" id="3082113"/>
    <lineage>
        <taxon>Eukaryota</taxon>
        <taxon>Metazoa</taxon>
        <taxon>Chordata</taxon>
        <taxon>Craniata</taxon>
        <taxon>Vertebrata</taxon>
        <taxon>Euteleostomi</taxon>
        <taxon>Mammalia</taxon>
        <taxon>Eutheria</taxon>
        <taxon>Laurasiatheria</taxon>
        <taxon>Artiodactyla</taxon>
        <taxon>Ruminantia</taxon>
        <taxon>Pecora</taxon>
        <taxon>Cervidae</taxon>
        <taxon>Odocoileinae</taxon>
        <taxon>Rangifer</taxon>
    </lineage>
</organism>
<reference evidence="1" key="2">
    <citation type="submission" date="2025-03" db="EMBL/GenBank/DDBJ databases">
        <authorList>
            <consortium name="ELIXIR-Norway"/>
            <consortium name="Elixir Norway"/>
        </authorList>
    </citation>
    <scope>NUCLEOTIDE SEQUENCE</scope>
</reference>
<dbReference type="EMBL" id="OX596109">
    <property type="protein sequence ID" value="CAN0263207.1"/>
    <property type="molecule type" value="Genomic_DNA"/>
</dbReference>
<proteinExistence type="predicted"/>